<reference evidence="2 3" key="1">
    <citation type="submission" date="2016-10" db="EMBL/GenBank/DDBJ databases">
        <authorList>
            <person name="de Groot N.N."/>
        </authorList>
    </citation>
    <scope>NUCLEOTIDE SEQUENCE [LARGE SCALE GENOMIC DNA]</scope>
    <source>
        <strain evidence="2 3">ATCC 51327</strain>
    </source>
</reference>
<dbReference type="EMBL" id="FOTI01000003">
    <property type="protein sequence ID" value="SFL18537.1"/>
    <property type="molecule type" value="Genomic_DNA"/>
</dbReference>
<dbReference type="OrthoDB" id="2112494at2"/>
<dbReference type="InterPro" id="IPR026265">
    <property type="entry name" value="LptC"/>
</dbReference>
<name>A0A1I4FNL1_9FIRM</name>
<dbReference type="NCBIfam" id="TIGR04409">
    <property type="entry name" value="LptC_YrbK"/>
    <property type="match status" value="1"/>
</dbReference>
<sequence>MDKRYIFLALFIFIIIFFSIYFTINDTNFILPEPVQDSQQQPKPDQELENVNFTIYNNQQQLRIKLISKNVDNYTTTAKMDLTPFRAEAYSLLDGSLQYTITGETGTYYTAEHYLKVKRNVELKSELYQINSDKLDYYLDKNYLSGSGSVIITGNEFNAKADSFNSDLKLNNLKLIGQQKDFKPEVKFKEPEERKQND</sequence>
<dbReference type="Gene3D" id="2.60.450.10">
    <property type="entry name" value="Lipopolysaccharide (LPS) transport protein A like domain"/>
    <property type="match status" value="1"/>
</dbReference>
<evidence type="ECO:0000313" key="2">
    <source>
        <dbReference type="EMBL" id="SFL18537.1"/>
    </source>
</evidence>
<feature type="transmembrane region" description="Helical" evidence="1">
    <location>
        <begin position="5"/>
        <end position="24"/>
    </location>
</feature>
<dbReference type="InterPro" id="IPR010664">
    <property type="entry name" value="LipoPS_assembly_LptC-rel"/>
</dbReference>
<dbReference type="Proteomes" id="UP000199006">
    <property type="component" value="Unassembled WGS sequence"/>
</dbReference>
<dbReference type="GO" id="GO:0005886">
    <property type="term" value="C:plasma membrane"/>
    <property type="evidence" value="ECO:0007669"/>
    <property type="project" value="InterPro"/>
</dbReference>
<evidence type="ECO:0000313" key="3">
    <source>
        <dbReference type="Proteomes" id="UP000199006"/>
    </source>
</evidence>
<dbReference type="STRING" id="29563.SAMN02983006_00413"/>
<evidence type="ECO:0000256" key="1">
    <source>
        <dbReference type="SAM" id="Phobius"/>
    </source>
</evidence>
<dbReference type="Pfam" id="PF06835">
    <property type="entry name" value="LptC"/>
    <property type="match status" value="1"/>
</dbReference>
<protein>
    <submittedName>
        <fullName evidence="2">LPS export ABC transporter protein LptC</fullName>
    </submittedName>
</protein>
<organism evidence="2 3">
    <name type="scientific">Halanaerobium salsuginis</name>
    <dbReference type="NCBI Taxonomy" id="29563"/>
    <lineage>
        <taxon>Bacteria</taxon>
        <taxon>Bacillati</taxon>
        <taxon>Bacillota</taxon>
        <taxon>Clostridia</taxon>
        <taxon>Halanaerobiales</taxon>
        <taxon>Halanaerobiaceae</taxon>
        <taxon>Halanaerobium</taxon>
    </lineage>
</organism>
<dbReference type="AlphaFoldDB" id="A0A1I4FNL1"/>
<dbReference type="RefSeq" id="WP_089858862.1">
    <property type="nucleotide sequence ID" value="NZ_FOTI01000003.1"/>
</dbReference>
<keyword evidence="1" id="KW-0812">Transmembrane</keyword>
<keyword evidence="1" id="KW-0472">Membrane</keyword>
<dbReference type="GO" id="GO:0015221">
    <property type="term" value="F:lipopolysaccharide transmembrane transporter activity"/>
    <property type="evidence" value="ECO:0007669"/>
    <property type="project" value="InterPro"/>
</dbReference>
<accession>A0A1I4FNL1</accession>
<keyword evidence="3" id="KW-1185">Reference proteome</keyword>
<gene>
    <name evidence="2" type="ORF">SAMN02983006_00413</name>
</gene>
<proteinExistence type="predicted"/>
<keyword evidence="1" id="KW-1133">Transmembrane helix</keyword>